<gene>
    <name evidence="2" type="ORF">SAE02_27310</name>
</gene>
<accession>A0A512DQ21</accession>
<dbReference type="AlphaFoldDB" id="A0A512DQ21"/>
<dbReference type="InterPro" id="IPR041380">
    <property type="entry name" value="Acetyltransf_17"/>
</dbReference>
<dbReference type="PANTHER" id="PTHR37817">
    <property type="entry name" value="N-ACETYLTRANSFERASE EIS"/>
    <property type="match status" value="1"/>
</dbReference>
<dbReference type="InterPro" id="IPR000182">
    <property type="entry name" value="GNAT_dom"/>
</dbReference>
<dbReference type="InterPro" id="IPR051554">
    <property type="entry name" value="Acetyltransferase_Eis"/>
</dbReference>
<dbReference type="InterPro" id="IPR016181">
    <property type="entry name" value="Acyl_CoA_acyltransferase"/>
</dbReference>
<dbReference type="Pfam" id="PF17668">
    <property type="entry name" value="Acetyltransf_17"/>
    <property type="match status" value="1"/>
</dbReference>
<name>A0A512DQ21_9PROT</name>
<dbReference type="Pfam" id="PF13527">
    <property type="entry name" value="Acetyltransf_9"/>
    <property type="match status" value="1"/>
</dbReference>
<dbReference type="GO" id="GO:0030649">
    <property type="term" value="P:aminoglycoside antibiotic catabolic process"/>
    <property type="evidence" value="ECO:0007669"/>
    <property type="project" value="TreeGrafter"/>
</dbReference>
<dbReference type="RefSeq" id="WP_052832025.1">
    <property type="nucleotide sequence ID" value="NZ_BJYZ01000011.1"/>
</dbReference>
<comment type="caution">
    <text evidence="2">The sequence shown here is derived from an EMBL/GenBank/DDBJ whole genome shotgun (WGS) entry which is preliminary data.</text>
</comment>
<dbReference type="InterPro" id="IPR025559">
    <property type="entry name" value="Eis_dom"/>
</dbReference>
<dbReference type="PANTHER" id="PTHR37817:SF1">
    <property type="entry name" value="N-ACETYLTRANSFERASE EIS"/>
    <property type="match status" value="1"/>
</dbReference>
<dbReference type="Pfam" id="PF13530">
    <property type="entry name" value="SCP2_2"/>
    <property type="match status" value="1"/>
</dbReference>
<dbReference type="Gene3D" id="3.40.630.30">
    <property type="match status" value="2"/>
</dbReference>
<dbReference type="Proteomes" id="UP000321523">
    <property type="component" value="Unassembled WGS sequence"/>
</dbReference>
<reference evidence="2 3" key="1">
    <citation type="submission" date="2019-07" db="EMBL/GenBank/DDBJ databases">
        <title>Whole genome shotgun sequence of Skermanella aerolata NBRC 106429.</title>
        <authorList>
            <person name="Hosoyama A."/>
            <person name="Uohara A."/>
            <person name="Ohji S."/>
            <person name="Ichikawa N."/>
        </authorList>
    </citation>
    <scope>NUCLEOTIDE SEQUENCE [LARGE SCALE GENOMIC DNA]</scope>
    <source>
        <strain evidence="2 3">NBRC 106429</strain>
    </source>
</reference>
<evidence type="ECO:0000259" key="1">
    <source>
        <dbReference type="PROSITE" id="PS51186"/>
    </source>
</evidence>
<dbReference type="SUPFAM" id="SSF55718">
    <property type="entry name" value="SCP-like"/>
    <property type="match status" value="1"/>
</dbReference>
<organism evidence="2 3">
    <name type="scientific">Skermanella aerolata</name>
    <dbReference type="NCBI Taxonomy" id="393310"/>
    <lineage>
        <taxon>Bacteria</taxon>
        <taxon>Pseudomonadati</taxon>
        <taxon>Pseudomonadota</taxon>
        <taxon>Alphaproteobacteria</taxon>
        <taxon>Rhodospirillales</taxon>
        <taxon>Azospirillaceae</taxon>
        <taxon>Skermanella</taxon>
    </lineage>
</organism>
<feature type="domain" description="N-acetyltransferase" evidence="1">
    <location>
        <begin position="5"/>
        <end position="148"/>
    </location>
</feature>
<dbReference type="GO" id="GO:0034069">
    <property type="term" value="F:aminoglycoside N-acetyltransferase activity"/>
    <property type="evidence" value="ECO:0007669"/>
    <property type="project" value="TreeGrafter"/>
</dbReference>
<dbReference type="SUPFAM" id="SSF55729">
    <property type="entry name" value="Acyl-CoA N-acyltransferases (Nat)"/>
    <property type="match status" value="1"/>
</dbReference>
<sequence>MSDQPAYTSYGPSDMDRFLLLFRHAFASTAAGTRHYVETVGPENFRVMRRNGSAVAGLGLLDMKQYFGGRVVRCRGISAVMVEPGERGRGTGGRMMAAMLEETRAAGFPVSTLYPATRPLYAKAGYGTAGDRITYRLPFGVLRGLRSDLGPELMAPVVRSTLEDMQAERARRTNGLLARCELLWQRALDSAAKPLDTWLIPGAGGPEGYLTLGPKSSDRTLHVEDWAALTPRAGRAILAFLAGWHSQAQAVTWAGGPEDVLIHLMPEVGAAIASWEQWMLRITDVAGALTARGWPMGVRAGLTLDVNDPLLAGNGGRYRLEVEDGAATVERLSGHGSSPASGAGSGQSAAGISLGVDALATLYTGHLTPRTMADLGLLEARPAALDTAATLFAGPKPWLSDMF</sequence>
<keyword evidence="3" id="KW-1185">Reference proteome</keyword>
<evidence type="ECO:0000313" key="2">
    <source>
        <dbReference type="EMBL" id="GEO38583.1"/>
    </source>
</evidence>
<dbReference type="Gene3D" id="3.30.1050.10">
    <property type="entry name" value="SCP2 sterol-binding domain"/>
    <property type="match status" value="1"/>
</dbReference>
<dbReference type="InterPro" id="IPR036527">
    <property type="entry name" value="SCP2_sterol-bd_dom_sf"/>
</dbReference>
<dbReference type="PROSITE" id="PS51186">
    <property type="entry name" value="GNAT"/>
    <property type="match status" value="1"/>
</dbReference>
<evidence type="ECO:0000313" key="3">
    <source>
        <dbReference type="Proteomes" id="UP000321523"/>
    </source>
</evidence>
<dbReference type="OrthoDB" id="3498897at2"/>
<proteinExistence type="predicted"/>
<protein>
    <recommendedName>
        <fullName evidence="1">N-acetyltransferase domain-containing protein</fullName>
    </recommendedName>
</protein>
<dbReference type="EMBL" id="BJYZ01000011">
    <property type="protein sequence ID" value="GEO38583.1"/>
    <property type="molecule type" value="Genomic_DNA"/>
</dbReference>